<dbReference type="EMBL" id="JACBZD010000001">
    <property type="protein sequence ID" value="NYI06893.1"/>
    <property type="molecule type" value="Genomic_DNA"/>
</dbReference>
<sequence>MDIAQAALLRELLDGSDWVRRTRDFAAELRAAARLAPAGAAGRPGTTGPLLVGTPSIEPWHFAAHLRDEAAWSGLDELRPTLVRWRVPPGAPPHLAVSIERLESVRRSETVLVAAPGPAPVPLLERVADARRAGAVILALEDGDQELRGLAHHALTVPGGDPGDEPGGDFRPPGRNAEPAPGGFPFELTEHLVCAAAGEVPSLDAPGPGGRRRIFRDRLARIADALISPPPARW</sequence>
<feature type="region of interest" description="Disordered" evidence="1">
    <location>
        <begin position="156"/>
        <end position="181"/>
    </location>
</feature>
<keyword evidence="3" id="KW-1185">Reference proteome</keyword>
<accession>A0A852ZWW9</accession>
<gene>
    <name evidence="2" type="ORF">FHU37_003836</name>
</gene>
<proteinExistence type="predicted"/>
<dbReference type="Proteomes" id="UP000567795">
    <property type="component" value="Unassembled WGS sequence"/>
</dbReference>
<evidence type="ECO:0000256" key="1">
    <source>
        <dbReference type="SAM" id="MobiDB-lite"/>
    </source>
</evidence>
<evidence type="ECO:0000313" key="2">
    <source>
        <dbReference type="EMBL" id="NYI06893.1"/>
    </source>
</evidence>
<organism evidence="2 3">
    <name type="scientific">Allostreptomyces psammosilenae</name>
    <dbReference type="NCBI Taxonomy" id="1892865"/>
    <lineage>
        <taxon>Bacteria</taxon>
        <taxon>Bacillati</taxon>
        <taxon>Actinomycetota</taxon>
        <taxon>Actinomycetes</taxon>
        <taxon>Kitasatosporales</taxon>
        <taxon>Streptomycetaceae</taxon>
        <taxon>Allostreptomyces</taxon>
    </lineage>
</organism>
<protein>
    <submittedName>
        <fullName evidence="2">Uncharacterized protein</fullName>
    </submittedName>
</protein>
<reference evidence="2 3" key="1">
    <citation type="submission" date="2020-07" db="EMBL/GenBank/DDBJ databases">
        <title>Sequencing the genomes of 1000 actinobacteria strains.</title>
        <authorList>
            <person name="Klenk H.-P."/>
        </authorList>
    </citation>
    <scope>NUCLEOTIDE SEQUENCE [LARGE SCALE GENOMIC DNA]</scope>
    <source>
        <strain evidence="2 3">DSM 42178</strain>
    </source>
</reference>
<dbReference type="AlphaFoldDB" id="A0A852ZWW9"/>
<comment type="caution">
    <text evidence="2">The sequence shown here is derived from an EMBL/GenBank/DDBJ whole genome shotgun (WGS) entry which is preliminary data.</text>
</comment>
<name>A0A852ZWW9_9ACTN</name>
<dbReference type="RefSeq" id="WP_179815406.1">
    <property type="nucleotide sequence ID" value="NZ_JACBZD010000001.1"/>
</dbReference>
<evidence type="ECO:0000313" key="3">
    <source>
        <dbReference type="Proteomes" id="UP000567795"/>
    </source>
</evidence>